<protein>
    <submittedName>
        <fullName evidence="1">Uncharacterized protein</fullName>
    </submittedName>
</protein>
<gene>
    <name evidence="1" type="ORF">CARN1_0501</name>
</gene>
<comment type="caution">
    <text evidence="1">The sequence shown here is derived from an EMBL/GenBank/DDBJ whole genome shotgun (WGS) entry which is preliminary data.</text>
</comment>
<sequence length="283" mass="32138">MIGMAERLSREVSDLLSKGSELLKRAVEGLRADSGYNELDAYLYDWAVVLCVLADDVLRAVQTLLEAGNRRPTYMLSRALAEYDVRLRYYVVQSWKPRRAHREKPEIPLTHLKDTMHVVRDWDNAGAKLVRALNLYDPNVWTDEMREMLEKAVAAAENAQGAPYVEMLNFLESNEVEIRGVIRMLRPWVKYRYVNARATWRMQSGFLHGDQMIVSDVLGFDKNGKSDQVTIESPGSSAMMAFMALDSVIELLGSVGMIRTHVIGADALRDQATAVWTRIRDSI</sequence>
<accession>E6PHT3</accession>
<organism evidence="1">
    <name type="scientific">mine drainage metagenome</name>
    <dbReference type="NCBI Taxonomy" id="410659"/>
    <lineage>
        <taxon>unclassified sequences</taxon>
        <taxon>metagenomes</taxon>
        <taxon>ecological metagenomes</taxon>
    </lineage>
</organism>
<reference evidence="1" key="1">
    <citation type="submission" date="2009-10" db="EMBL/GenBank/DDBJ databases">
        <title>Diversity of trophic interactions inside an arsenic-rich microbial ecosystem.</title>
        <authorList>
            <person name="Bertin P.N."/>
            <person name="Heinrich-Salmeron A."/>
            <person name="Pelletier E."/>
            <person name="Goulhen-Chollet F."/>
            <person name="Arsene-Ploetze F."/>
            <person name="Gallien S."/>
            <person name="Calteau A."/>
            <person name="Vallenet D."/>
            <person name="Casiot C."/>
            <person name="Chane-Woon-Ming B."/>
            <person name="Giloteaux L."/>
            <person name="Barakat M."/>
            <person name="Bonnefoy V."/>
            <person name="Bruneel O."/>
            <person name="Chandler M."/>
            <person name="Cleiss J."/>
            <person name="Duran R."/>
            <person name="Elbaz-Poulichet F."/>
            <person name="Fonknechten N."/>
            <person name="Lauga B."/>
            <person name="Mornico D."/>
            <person name="Ortet P."/>
            <person name="Schaeffer C."/>
            <person name="Siguier P."/>
            <person name="Alexander Thil Smith A."/>
            <person name="Van Dorsselaer A."/>
            <person name="Weissenbach J."/>
            <person name="Medigue C."/>
            <person name="Le Paslier D."/>
        </authorList>
    </citation>
    <scope>NUCLEOTIDE SEQUENCE</scope>
</reference>
<dbReference type="EMBL" id="CABL01000019">
    <property type="protein sequence ID" value="CBH76021.1"/>
    <property type="molecule type" value="Genomic_DNA"/>
</dbReference>
<name>E6PHT3_9ZZZZ</name>
<dbReference type="AlphaFoldDB" id="E6PHT3"/>
<proteinExistence type="predicted"/>
<evidence type="ECO:0000313" key="1">
    <source>
        <dbReference type="EMBL" id="CBH76021.1"/>
    </source>
</evidence>